<name>A0A169FFN3_9BACI</name>
<organism evidence="1 2">
    <name type="scientific">Cytobacillus oceanisediminis 2691</name>
    <dbReference type="NCBI Taxonomy" id="1196031"/>
    <lineage>
        <taxon>Bacteria</taxon>
        <taxon>Bacillati</taxon>
        <taxon>Bacillota</taxon>
        <taxon>Bacilli</taxon>
        <taxon>Bacillales</taxon>
        <taxon>Bacillaceae</taxon>
        <taxon>Cytobacillus</taxon>
    </lineage>
</organism>
<dbReference type="InterPro" id="IPR016119">
    <property type="entry name" value="Br/Cl_peroxidase_C"/>
</dbReference>
<dbReference type="eggNOG" id="COG0671">
    <property type="taxonomic scope" value="Bacteria"/>
</dbReference>
<protein>
    <submittedName>
        <fullName evidence="1">Phosphoesterase</fullName>
    </submittedName>
</protein>
<dbReference type="InterPro" id="IPR036938">
    <property type="entry name" value="PAP2/HPO_sf"/>
</dbReference>
<dbReference type="InterPro" id="IPR052559">
    <property type="entry name" value="V-haloperoxidase"/>
</dbReference>
<dbReference type="Gene3D" id="1.10.606.10">
    <property type="entry name" value="Vanadium-containing Chloroperoxidase, domain 2"/>
    <property type="match status" value="1"/>
</dbReference>
<dbReference type="EMBL" id="CP015506">
    <property type="protein sequence ID" value="AND38421.1"/>
    <property type="molecule type" value="Genomic_DNA"/>
</dbReference>
<dbReference type="Proteomes" id="UP000077856">
    <property type="component" value="Chromosome"/>
</dbReference>
<reference evidence="1 2" key="1">
    <citation type="submission" date="2016-04" db="EMBL/GenBank/DDBJ databases">
        <title>Complete genome sequence of Bacillus oceanisediminis strain 2691.</title>
        <authorList>
            <person name="Jeong H."/>
            <person name="Kim H.J."/>
            <person name="Lee D.-W."/>
        </authorList>
    </citation>
    <scope>NUCLEOTIDE SEQUENCE [LARGE SCALE GENOMIC DNA]</scope>
    <source>
        <strain evidence="1 2">2691</strain>
    </source>
</reference>
<dbReference type="STRING" id="1196031.A361_04580"/>
<gene>
    <name evidence="1" type="ORF">A361_04580</name>
</gene>
<evidence type="ECO:0000313" key="1">
    <source>
        <dbReference type="EMBL" id="AND38421.1"/>
    </source>
</evidence>
<accession>A0A169FFN3</accession>
<dbReference type="KEGG" id="bon:A361_04580"/>
<dbReference type="AlphaFoldDB" id="A0A169FFN3"/>
<dbReference type="CDD" id="cd03398">
    <property type="entry name" value="PAP2_haloperoxidase"/>
    <property type="match status" value="1"/>
</dbReference>
<sequence length="517" mass="56947">MEEKKIYYHKEKGCLIAPKTGWKRMKAAFCIRLMSAASHLLVPPKEHSCNGDEQLPGKIGSYSKGLPHNSLGEVVSEAYEQYMEALKSGNPEDFESIPMGGKVKLSNPQASYVYDLIGPDCHQLNLSKPPAFSSALEAGEMAELYWQALTRDIPFRAYESDPLIAEAAGDLSGFSDFRGPKDNGKVTPETLFRSEFPGNLTGPYLSQFLWKDIPFGSAVIPQKYRTALAGSDYMTSYEEWLDIQNGSLPRESIKDPVPRYIRNGRDLGEYVHYDFSFQCPLSACLILLSYGPEALDRNNPYLKSATQGGFITFGAAHILDMVTKAGRMALEASWFQKFLVHRRLRPEEFGGRVHNHMNGAAKYPIHSELLESEALSKVFSKYGSYLLPMAYPEGCPTHPAYPAGHACIAGAGVTILKAFFNESFVIPDPVEASLDGLSLLPYPGKPLTAGGELNKLGVNISLGRDTAGVHWRSDGIEGLKLGEAVAIGLLRDYSSSFNEHFNGFTLTKFDGKKVTII</sequence>
<dbReference type="SUPFAM" id="SSF48317">
    <property type="entry name" value="Acid phosphatase/Vanadium-dependent haloperoxidase"/>
    <property type="match status" value="1"/>
</dbReference>
<dbReference type="GO" id="GO:0004601">
    <property type="term" value="F:peroxidase activity"/>
    <property type="evidence" value="ECO:0007669"/>
    <property type="project" value="InterPro"/>
</dbReference>
<dbReference type="RefSeq" id="WP_019379380.1">
    <property type="nucleotide sequence ID" value="NZ_CP015506.1"/>
</dbReference>
<proteinExistence type="predicted"/>
<dbReference type="PANTHER" id="PTHR34599:SF1">
    <property type="entry name" value="PHOSPHATIDIC ACID PHOSPHATASE TYPE 2_HALOPEROXIDASE DOMAIN-CONTAINING PROTEIN"/>
    <property type="match status" value="1"/>
</dbReference>
<evidence type="ECO:0000313" key="2">
    <source>
        <dbReference type="Proteomes" id="UP000077856"/>
    </source>
</evidence>
<dbReference type="PANTHER" id="PTHR34599">
    <property type="entry name" value="PEROXIDASE-RELATED"/>
    <property type="match status" value="1"/>
</dbReference>